<dbReference type="Pfam" id="PF07739">
    <property type="entry name" value="TipAS"/>
    <property type="match status" value="1"/>
</dbReference>
<dbReference type="PANTHER" id="PTHR30204">
    <property type="entry name" value="REDOX-CYCLING DRUG-SENSING TRANSCRIPTIONAL ACTIVATOR SOXR"/>
    <property type="match status" value="1"/>
</dbReference>
<keyword evidence="8" id="KW-1185">Reference proteome</keyword>
<proteinExistence type="predicted"/>
<dbReference type="SMART" id="SM00422">
    <property type="entry name" value="HTH_MERR"/>
    <property type="match status" value="1"/>
</dbReference>
<dbReference type="PROSITE" id="PS00552">
    <property type="entry name" value="HTH_MERR_1"/>
    <property type="match status" value="1"/>
</dbReference>
<dbReference type="InterPro" id="IPR036244">
    <property type="entry name" value="TipA-like_antibiotic-bd"/>
</dbReference>
<dbReference type="RefSeq" id="WP_097074289.1">
    <property type="nucleotide sequence ID" value="NZ_OBMQ01000010.1"/>
</dbReference>
<protein>
    <submittedName>
        <fullName evidence="7">DNA-binding transcriptional MerR regulator</fullName>
    </submittedName>
</protein>
<evidence type="ECO:0000256" key="5">
    <source>
        <dbReference type="SAM" id="Coils"/>
    </source>
</evidence>
<evidence type="ECO:0000313" key="7">
    <source>
        <dbReference type="EMBL" id="SOC18183.1"/>
    </source>
</evidence>
<keyword evidence="1" id="KW-0805">Transcription regulation</keyword>
<dbReference type="CDD" id="cd01106">
    <property type="entry name" value="HTH_TipAL-Mta"/>
    <property type="match status" value="1"/>
</dbReference>
<keyword evidence="5" id="KW-0175">Coiled coil</keyword>
<feature type="coiled-coil region" evidence="5">
    <location>
        <begin position="80"/>
        <end position="111"/>
    </location>
</feature>
<evidence type="ECO:0000256" key="1">
    <source>
        <dbReference type="ARBA" id="ARBA00023015"/>
    </source>
</evidence>
<accession>A0A285TAW6</accession>
<reference evidence="8" key="1">
    <citation type="submission" date="2017-08" db="EMBL/GenBank/DDBJ databases">
        <authorList>
            <person name="Varghese N."/>
            <person name="Submissions S."/>
        </authorList>
    </citation>
    <scope>NUCLEOTIDE SEQUENCE [LARGE SCALE GENOMIC DNA]</scope>
    <source>
        <strain evidence="8">JC22</strain>
    </source>
</reference>
<dbReference type="SUPFAM" id="SSF46955">
    <property type="entry name" value="Putative DNA-binding domain"/>
    <property type="match status" value="1"/>
</dbReference>
<evidence type="ECO:0000259" key="6">
    <source>
        <dbReference type="PROSITE" id="PS50937"/>
    </source>
</evidence>
<name>A0A285TAW6_9BACL</name>
<gene>
    <name evidence="7" type="ORF">SAMN05880501_11059</name>
</gene>
<dbReference type="Gene3D" id="1.10.490.50">
    <property type="entry name" value="Antibiotic binding domain of TipA-like multidrug resistance regulators"/>
    <property type="match status" value="1"/>
</dbReference>
<sequence>MEYTISKLAKLANVSTRTLRYYDEINLLKPARINSSGYRIYGQNEVDRLQQILFFKELDVDLDTILSIMNNPNFDKQTALQNHYSQLVDERNRLNQLIETIEKTMKHERGEIQMSNQEKFEAFKNKLVTENEEKYGEEIRGKYGVQVVDASNKKFKGMSEEDYAALEKLGNEILDLLPKAVATGDPTSDIAQQLAAKHKEWLTFTWPSYSKEAHAGLADMYVADERFKAYYDKAVDGGTEFLRDAIHIFIKGN</sequence>
<keyword evidence="3" id="KW-0010">Activator</keyword>
<evidence type="ECO:0000256" key="3">
    <source>
        <dbReference type="ARBA" id="ARBA00023159"/>
    </source>
</evidence>
<dbReference type="InterPro" id="IPR000551">
    <property type="entry name" value="MerR-type_HTH_dom"/>
</dbReference>
<evidence type="ECO:0000256" key="2">
    <source>
        <dbReference type="ARBA" id="ARBA00023125"/>
    </source>
</evidence>
<dbReference type="Gene3D" id="1.10.1660.10">
    <property type="match status" value="1"/>
</dbReference>
<dbReference type="EMBL" id="OBMQ01000010">
    <property type="protein sequence ID" value="SOC18183.1"/>
    <property type="molecule type" value="Genomic_DNA"/>
</dbReference>
<feature type="domain" description="HTH merR-type" evidence="6">
    <location>
        <begin position="1"/>
        <end position="71"/>
    </location>
</feature>
<dbReference type="GO" id="GO:0003700">
    <property type="term" value="F:DNA-binding transcription factor activity"/>
    <property type="evidence" value="ECO:0007669"/>
    <property type="project" value="InterPro"/>
</dbReference>
<dbReference type="PROSITE" id="PS50937">
    <property type="entry name" value="HTH_MERR_2"/>
    <property type="match status" value="1"/>
</dbReference>
<keyword evidence="2 7" id="KW-0238">DNA-binding</keyword>
<dbReference type="AlphaFoldDB" id="A0A285TAW6"/>
<keyword evidence="4" id="KW-0804">Transcription</keyword>
<evidence type="ECO:0000313" key="8">
    <source>
        <dbReference type="Proteomes" id="UP000219636"/>
    </source>
</evidence>
<dbReference type="PRINTS" id="PR00040">
    <property type="entry name" value="HTHMERR"/>
</dbReference>
<dbReference type="SUPFAM" id="SSF89082">
    <property type="entry name" value="Antibiotic binding domain of TipA-like multidrug resistance regulators"/>
    <property type="match status" value="1"/>
</dbReference>
<dbReference type="Pfam" id="PF13411">
    <property type="entry name" value="MerR_1"/>
    <property type="match status" value="1"/>
</dbReference>
<dbReference type="OrthoDB" id="9814833at2"/>
<dbReference type="InterPro" id="IPR009061">
    <property type="entry name" value="DNA-bd_dom_put_sf"/>
</dbReference>
<dbReference type="InterPro" id="IPR047057">
    <property type="entry name" value="MerR_fam"/>
</dbReference>
<dbReference type="InterPro" id="IPR012925">
    <property type="entry name" value="TipAS_dom"/>
</dbReference>
<dbReference type="Proteomes" id="UP000219636">
    <property type="component" value="Unassembled WGS sequence"/>
</dbReference>
<organism evidence="7 8">
    <name type="scientific">Ureibacillus xyleni</name>
    <dbReference type="NCBI Taxonomy" id="614648"/>
    <lineage>
        <taxon>Bacteria</taxon>
        <taxon>Bacillati</taxon>
        <taxon>Bacillota</taxon>
        <taxon>Bacilli</taxon>
        <taxon>Bacillales</taxon>
        <taxon>Caryophanaceae</taxon>
        <taxon>Ureibacillus</taxon>
    </lineage>
</organism>
<dbReference type="GO" id="GO:0003677">
    <property type="term" value="F:DNA binding"/>
    <property type="evidence" value="ECO:0007669"/>
    <property type="project" value="UniProtKB-KW"/>
</dbReference>
<evidence type="ECO:0000256" key="4">
    <source>
        <dbReference type="ARBA" id="ARBA00023163"/>
    </source>
</evidence>
<dbReference type="PANTHER" id="PTHR30204:SF90">
    <property type="entry name" value="HTH-TYPE TRANSCRIPTIONAL ACTIVATOR MTA"/>
    <property type="match status" value="1"/>
</dbReference>